<dbReference type="PROSITE" id="PS50089">
    <property type="entry name" value="ZF_RING_2"/>
    <property type="match status" value="1"/>
</dbReference>
<dbReference type="EMBL" id="KZ680297">
    <property type="protein sequence ID" value="PTB61597.1"/>
    <property type="molecule type" value="Genomic_DNA"/>
</dbReference>
<dbReference type="Proteomes" id="UP000241546">
    <property type="component" value="Unassembled WGS sequence"/>
</dbReference>
<evidence type="ECO:0000313" key="7">
    <source>
        <dbReference type="Proteomes" id="UP000241546"/>
    </source>
</evidence>
<dbReference type="GeneID" id="36602701"/>
<dbReference type="Pfam" id="PF17120">
    <property type="entry name" value="zf-RING_16"/>
    <property type="match status" value="1"/>
</dbReference>
<dbReference type="AlphaFoldDB" id="A0A2T4AWZ4"/>
<dbReference type="InterPro" id="IPR049566">
    <property type="entry name" value="WDR59_RTC1-like_RING_Znf"/>
</dbReference>
<keyword evidence="3" id="KW-0862">Zinc</keyword>
<dbReference type="OrthoDB" id="311712at2759"/>
<dbReference type="GO" id="GO:1904263">
    <property type="term" value="P:positive regulation of TORC1 signaling"/>
    <property type="evidence" value="ECO:0007669"/>
    <property type="project" value="TreeGrafter"/>
</dbReference>
<evidence type="ECO:0000259" key="5">
    <source>
        <dbReference type="PROSITE" id="PS50089"/>
    </source>
</evidence>
<reference evidence="7" key="1">
    <citation type="submission" date="2016-07" db="EMBL/GenBank/DDBJ databases">
        <title>Multiple horizontal gene transfer events from other fungi enriched the ability of initially mycotrophic Trichoderma (Ascomycota) to feed on dead plant biomass.</title>
        <authorList>
            <consortium name="DOE Joint Genome Institute"/>
            <person name="Atanasova L."/>
            <person name="Chenthamara K."/>
            <person name="Zhang J."/>
            <person name="Grujic M."/>
            <person name="Henrissat B."/>
            <person name="Kuo A."/>
            <person name="Aerts A."/>
            <person name="Salamov A."/>
            <person name="Lipzen A."/>
            <person name="Labutti K."/>
            <person name="Barry K."/>
            <person name="Miao Y."/>
            <person name="Rahimi M.J."/>
            <person name="Shen Q."/>
            <person name="Grigoriev I.V."/>
            <person name="Kubicek C.P."/>
            <person name="Druzhinina I.S."/>
        </authorList>
    </citation>
    <scope>NUCLEOTIDE SEQUENCE [LARGE SCALE GENOMIC DNA]</scope>
    <source>
        <strain evidence="7">TUCIM 6016</strain>
    </source>
</reference>
<dbReference type="InterPro" id="IPR001841">
    <property type="entry name" value="Znf_RING"/>
</dbReference>
<dbReference type="GO" id="GO:0008270">
    <property type="term" value="F:zinc ion binding"/>
    <property type="evidence" value="ECO:0007669"/>
    <property type="project" value="UniProtKB-KW"/>
</dbReference>
<gene>
    <name evidence="6" type="ORF">BBK36DRAFT_1163820</name>
</gene>
<proteinExistence type="predicted"/>
<organism evidence="6 7">
    <name type="scientific">Trichoderma citrinoviride</name>
    <dbReference type="NCBI Taxonomy" id="58853"/>
    <lineage>
        <taxon>Eukaryota</taxon>
        <taxon>Fungi</taxon>
        <taxon>Dikarya</taxon>
        <taxon>Ascomycota</taxon>
        <taxon>Pezizomycotina</taxon>
        <taxon>Sordariomycetes</taxon>
        <taxon>Hypocreomycetidae</taxon>
        <taxon>Hypocreales</taxon>
        <taxon>Hypocreaceae</taxon>
        <taxon>Trichoderma</taxon>
    </lineage>
</organism>
<accession>A0A2T4AWZ4</accession>
<dbReference type="RefSeq" id="XP_024744917.1">
    <property type="nucleotide sequence ID" value="XM_024894583.1"/>
</dbReference>
<evidence type="ECO:0000256" key="2">
    <source>
        <dbReference type="ARBA" id="ARBA00022737"/>
    </source>
</evidence>
<evidence type="ECO:0000313" key="6">
    <source>
        <dbReference type="EMBL" id="PTB61597.1"/>
    </source>
</evidence>
<feature type="region of interest" description="Disordered" evidence="4">
    <location>
        <begin position="83"/>
        <end position="165"/>
    </location>
</feature>
<keyword evidence="1" id="KW-0853">WD repeat</keyword>
<keyword evidence="3" id="KW-0479">Metal-binding</keyword>
<keyword evidence="3" id="KW-0863">Zinc-finger</keyword>
<evidence type="ECO:0000256" key="3">
    <source>
        <dbReference type="PROSITE-ProRule" id="PRU00175"/>
    </source>
</evidence>
<evidence type="ECO:0000256" key="1">
    <source>
        <dbReference type="ARBA" id="ARBA00022574"/>
    </source>
</evidence>
<dbReference type="GO" id="GO:0005774">
    <property type="term" value="C:vacuolar membrane"/>
    <property type="evidence" value="ECO:0007669"/>
    <property type="project" value="TreeGrafter"/>
</dbReference>
<dbReference type="GO" id="GO:0034198">
    <property type="term" value="P:cellular response to amino acid starvation"/>
    <property type="evidence" value="ECO:0007669"/>
    <property type="project" value="TreeGrafter"/>
</dbReference>
<keyword evidence="2" id="KW-0677">Repeat</keyword>
<dbReference type="GO" id="GO:0035859">
    <property type="term" value="C:Seh1-associated complex"/>
    <property type="evidence" value="ECO:0007669"/>
    <property type="project" value="TreeGrafter"/>
</dbReference>
<evidence type="ECO:0000256" key="4">
    <source>
        <dbReference type="SAM" id="MobiDB-lite"/>
    </source>
</evidence>
<dbReference type="PANTHER" id="PTHR46170">
    <property type="entry name" value="GATOR COMPLEX PROTEIN WDR59"/>
    <property type="match status" value="1"/>
</dbReference>
<protein>
    <recommendedName>
        <fullName evidence="5">RING-type domain-containing protein</fullName>
    </recommendedName>
</protein>
<dbReference type="GO" id="GO:0035591">
    <property type="term" value="F:signaling adaptor activity"/>
    <property type="evidence" value="ECO:0007669"/>
    <property type="project" value="TreeGrafter"/>
</dbReference>
<name>A0A2T4AWZ4_9HYPO</name>
<keyword evidence="7" id="KW-1185">Reference proteome</keyword>
<feature type="non-terminal residue" evidence="6">
    <location>
        <position position="1"/>
    </location>
</feature>
<dbReference type="PANTHER" id="PTHR46170:SF1">
    <property type="entry name" value="GATOR COMPLEX PROTEIN WDR59"/>
    <property type="match status" value="1"/>
</dbReference>
<dbReference type="SUPFAM" id="SSF57850">
    <property type="entry name" value="RING/U-box"/>
    <property type="match status" value="1"/>
</dbReference>
<sequence length="165" mass="17644">GGAVGTCDRCHRVQNQLRCVYCLEPVDALFPPCLSCGCAFHEDCLAEWHAAGETFCPAGDECNCVEEAINGQVESWAALQGAMKKSQPKPMMLPGSAMGGSDEEDEKHRKGSANGDWERVGRNLPSRAQGAAAATTPGLSFVRFKTPTGAWSRASSQRRNAKKGN</sequence>
<feature type="domain" description="RING-type" evidence="5">
    <location>
        <begin position="19"/>
        <end position="57"/>
    </location>
</feature>
<dbReference type="InterPro" id="IPR049567">
    <property type="entry name" value="WDR59-like"/>
</dbReference>